<name>A0ABT8BD76_9HYPH</name>
<evidence type="ECO:0000256" key="1">
    <source>
        <dbReference type="SAM" id="Phobius"/>
    </source>
</evidence>
<dbReference type="Proteomes" id="UP001224644">
    <property type="component" value="Unassembled WGS sequence"/>
</dbReference>
<evidence type="ECO:0000313" key="3">
    <source>
        <dbReference type="Proteomes" id="UP001224644"/>
    </source>
</evidence>
<dbReference type="RefSeq" id="WP_238221359.1">
    <property type="nucleotide sequence ID" value="NZ_BPQD01000001.1"/>
</dbReference>
<gene>
    <name evidence="2" type="ORF">QWZ12_05305</name>
</gene>
<keyword evidence="3" id="KW-1185">Reference proteome</keyword>
<comment type="caution">
    <text evidence="2">The sequence shown here is derived from an EMBL/GenBank/DDBJ whole genome shotgun (WGS) entry which is preliminary data.</text>
</comment>
<proteinExistence type="predicted"/>
<accession>A0ABT8BD76</accession>
<keyword evidence="1" id="KW-1133">Transmembrane helix</keyword>
<reference evidence="3" key="1">
    <citation type="journal article" date="2019" name="Int. J. Syst. Evol. Microbiol.">
        <title>The Global Catalogue of Microorganisms (GCM) 10K type strain sequencing project: providing services to taxonomists for standard genome sequencing and annotation.</title>
        <authorList>
            <consortium name="The Broad Institute Genomics Platform"/>
            <consortium name="The Broad Institute Genome Sequencing Center for Infectious Disease"/>
            <person name="Wu L."/>
            <person name="Ma J."/>
        </authorList>
    </citation>
    <scope>NUCLEOTIDE SEQUENCE [LARGE SCALE GENOMIC DNA]</scope>
    <source>
        <strain evidence="3">CECT 7069</strain>
    </source>
</reference>
<evidence type="ECO:0000313" key="2">
    <source>
        <dbReference type="EMBL" id="MDN3590029.1"/>
    </source>
</evidence>
<sequence length="362" mass="40239">MLAPRTPFIVSLIAGVIGVIITKLVGAALKAIYDVTIQDFWKDTIAPYLTKQVGPWSTAILEWIGPNWAGAISAFALMFVVEMIFAWRRRLTPGAEDLRKEQNEVALSVVANQSFVSCPIKLDGIRFINCSFEKVFVTWDGGPYSLESCQIDATRVDGFITNNPVIADQMRLFGILGLLHPKGARGMGLPIEPTDEVLFRPNETALGGQDFTYDVRKVENHWVLAITNNGDEASFNAKLDLDGLSAHWLRKPAETLDGAWGVNQAARSSKTIANGAREALYLFEVSKSEEMRRSFIWGMLDGAFSGVSSVDWEESYNESDIPHGIIRMTLRVSTQPKKIFEVFLKIERDCIRAIPDANPQPQ</sequence>
<feature type="transmembrane region" description="Helical" evidence="1">
    <location>
        <begin position="12"/>
        <end position="33"/>
    </location>
</feature>
<organism evidence="2 3">
    <name type="scientific">Methylobacterium adhaesivum</name>
    <dbReference type="NCBI Taxonomy" id="333297"/>
    <lineage>
        <taxon>Bacteria</taxon>
        <taxon>Pseudomonadati</taxon>
        <taxon>Pseudomonadota</taxon>
        <taxon>Alphaproteobacteria</taxon>
        <taxon>Hyphomicrobiales</taxon>
        <taxon>Methylobacteriaceae</taxon>
        <taxon>Methylobacterium</taxon>
    </lineage>
</organism>
<protein>
    <submittedName>
        <fullName evidence="2">Uncharacterized protein</fullName>
    </submittedName>
</protein>
<keyword evidence="1" id="KW-0472">Membrane</keyword>
<feature type="transmembrane region" description="Helical" evidence="1">
    <location>
        <begin position="68"/>
        <end position="87"/>
    </location>
</feature>
<keyword evidence="1" id="KW-0812">Transmembrane</keyword>
<dbReference type="EMBL" id="JAUFPX010000002">
    <property type="protein sequence ID" value="MDN3590029.1"/>
    <property type="molecule type" value="Genomic_DNA"/>
</dbReference>